<dbReference type="PANTHER" id="PTHR43345:SF2">
    <property type="entry name" value="3-ISOPROPYLMALATE DEHYDRATASE SMALL SUBUNIT 1"/>
    <property type="match status" value="1"/>
</dbReference>
<keyword evidence="1" id="KW-0456">Lyase</keyword>
<dbReference type="Proteomes" id="UP000176005">
    <property type="component" value="Unassembled WGS sequence"/>
</dbReference>
<sequence length="184" mass="19220">MSSASTSAAPSPAVRRGRVWKFGDWISGDDGIVRFSELRNFGDDHDPADLARRCFAGLVPDFASRVRPGDIVVAGRGFGIPSHPPAPMALRAAGIAAAVVESTDSAFVRRSLNAGFPVAICPGITAAVEEGGELEVDFATGRVTDIDSGAVMTTKPFSPAMLEVLDSGGLVPYLERYLAGEARA</sequence>
<organism evidence="4 5">
    <name type="scientific">Streptomyces nanshensis</name>
    <dbReference type="NCBI Taxonomy" id="518642"/>
    <lineage>
        <taxon>Bacteria</taxon>
        <taxon>Bacillati</taxon>
        <taxon>Actinomycetota</taxon>
        <taxon>Actinomycetes</taxon>
        <taxon>Kitasatosporales</taxon>
        <taxon>Streptomycetaceae</taxon>
        <taxon>Streptomyces</taxon>
    </lineage>
</organism>
<dbReference type="SUPFAM" id="SSF52016">
    <property type="entry name" value="LeuD/IlvD-like"/>
    <property type="match status" value="1"/>
</dbReference>
<dbReference type="GO" id="GO:0016836">
    <property type="term" value="F:hydro-lyase activity"/>
    <property type="evidence" value="ECO:0007669"/>
    <property type="project" value="InterPro"/>
</dbReference>
<evidence type="ECO:0000313" key="4">
    <source>
        <dbReference type="EMBL" id="OEV11261.1"/>
    </source>
</evidence>
<dbReference type="NCBIfam" id="TIGR02087">
    <property type="entry name" value="LEUD_arch"/>
    <property type="match status" value="1"/>
</dbReference>
<accession>A0A1E7L569</accession>
<evidence type="ECO:0000256" key="1">
    <source>
        <dbReference type="ARBA" id="ARBA00023239"/>
    </source>
</evidence>
<dbReference type="RefSeq" id="WP_070017113.1">
    <property type="nucleotide sequence ID" value="NZ_LJGW01000235.1"/>
</dbReference>
<dbReference type="Gene3D" id="3.20.19.10">
    <property type="entry name" value="Aconitase, domain 4"/>
    <property type="match status" value="1"/>
</dbReference>
<dbReference type="InterPro" id="IPR015928">
    <property type="entry name" value="Aconitase/3IPM_dehydase_swvl"/>
</dbReference>
<protein>
    <recommendedName>
        <fullName evidence="2">Alpha-IPM isomerase</fullName>
    </recommendedName>
    <alternativeName>
        <fullName evidence="3">Isopropylmalate isomerase</fullName>
    </alternativeName>
</protein>
<dbReference type="AlphaFoldDB" id="A0A1E7L569"/>
<comment type="caution">
    <text evidence="4">The sequence shown here is derived from an EMBL/GenBank/DDBJ whole genome shotgun (WGS) entry which is preliminary data.</text>
</comment>
<reference evidence="4 5" key="1">
    <citation type="journal article" date="2016" name="Front. Microbiol.">
        <title>Comparative Genomics Analysis of Streptomyces Species Reveals Their Adaptation to the Marine Environment and Their Diversity at the Genomic Level.</title>
        <authorList>
            <person name="Tian X."/>
            <person name="Zhang Z."/>
            <person name="Yang T."/>
            <person name="Chen M."/>
            <person name="Li J."/>
            <person name="Chen F."/>
            <person name="Yang J."/>
            <person name="Li W."/>
            <person name="Zhang B."/>
            <person name="Zhang Z."/>
            <person name="Wu J."/>
            <person name="Zhang C."/>
            <person name="Long L."/>
            <person name="Xiao J."/>
        </authorList>
    </citation>
    <scope>NUCLEOTIDE SEQUENCE [LARGE SCALE GENOMIC DNA]</scope>
    <source>
        <strain evidence="4 5">SCSIO 10429</strain>
    </source>
</reference>
<evidence type="ECO:0000256" key="2">
    <source>
        <dbReference type="ARBA" id="ARBA00031631"/>
    </source>
</evidence>
<dbReference type="InterPro" id="IPR050075">
    <property type="entry name" value="LeuD"/>
</dbReference>
<proteinExistence type="predicted"/>
<name>A0A1E7L569_9ACTN</name>
<keyword evidence="5" id="KW-1185">Reference proteome</keyword>
<dbReference type="EMBL" id="LJGW01000235">
    <property type="protein sequence ID" value="OEV11261.1"/>
    <property type="molecule type" value="Genomic_DNA"/>
</dbReference>
<evidence type="ECO:0000313" key="5">
    <source>
        <dbReference type="Proteomes" id="UP000176005"/>
    </source>
</evidence>
<dbReference type="PANTHER" id="PTHR43345">
    <property type="entry name" value="3-ISOPROPYLMALATE DEHYDRATASE SMALL SUBUNIT 2-RELATED-RELATED"/>
    <property type="match status" value="1"/>
</dbReference>
<evidence type="ECO:0000256" key="3">
    <source>
        <dbReference type="ARBA" id="ARBA00033368"/>
    </source>
</evidence>
<dbReference type="InterPro" id="IPR011827">
    <property type="entry name" value="LeuD_type2/HacB/DmdB"/>
</dbReference>
<gene>
    <name evidence="4" type="ORF">AN218_13635</name>
</gene>